<sequence length="162" mass="18257">MKKVVAIVQARMASTRLPGKVLMNIVGKPMLWHVIERVKRCKKINSIVVATTTKKEDEPIIDLAKECKVKAFKGSDNDVLDRYYQAAKKFSADIIIRITADCPLINPTTIDEMIDLCLKENADYICGHPDFPSMEKGMEVISFSALSKLKSLANKDYQKEHV</sequence>
<name>X1MAH0_9ZZZZ</name>
<gene>
    <name evidence="1" type="ORF">S06H3_20127</name>
</gene>
<dbReference type="GO" id="GO:0005829">
    <property type="term" value="C:cytosol"/>
    <property type="evidence" value="ECO:0007669"/>
    <property type="project" value="TreeGrafter"/>
</dbReference>
<dbReference type="Gene3D" id="3.90.550.10">
    <property type="entry name" value="Spore Coat Polysaccharide Biosynthesis Protein SpsA, Chain A"/>
    <property type="match status" value="1"/>
</dbReference>
<comment type="caution">
    <text evidence="1">The sequence shown here is derived from an EMBL/GenBank/DDBJ whole genome shotgun (WGS) entry which is preliminary data.</text>
</comment>
<organism evidence="1">
    <name type="scientific">marine sediment metagenome</name>
    <dbReference type="NCBI Taxonomy" id="412755"/>
    <lineage>
        <taxon>unclassified sequences</taxon>
        <taxon>metagenomes</taxon>
        <taxon>ecological metagenomes</taxon>
    </lineage>
</organism>
<evidence type="ECO:0000313" key="1">
    <source>
        <dbReference type="EMBL" id="GAI11690.1"/>
    </source>
</evidence>
<dbReference type="AlphaFoldDB" id="X1MAH0"/>
<dbReference type="Pfam" id="PF02348">
    <property type="entry name" value="CTP_transf_3"/>
    <property type="match status" value="1"/>
</dbReference>
<evidence type="ECO:0008006" key="2">
    <source>
        <dbReference type="Google" id="ProtNLM"/>
    </source>
</evidence>
<feature type="non-terminal residue" evidence="1">
    <location>
        <position position="162"/>
    </location>
</feature>
<dbReference type="SUPFAM" id="SSF53448">
    <property type="entry name" value="Nucleotide-diphospho-sugar transferases"/>
    <property type="match status" value="1"/>
</dbReference>
<proteinExistence type="predicted"/>
<reference evidence="1" key="1">
    <citation type="journal article" date="2014" name="Front. Microbiol.">
        <title>High frequency of phylogenetically diverse reductive dehalogenase-homologous genes in deep subseafloor sedimentary metagenomes.</title>
        <authorList>
            <person name="Kawai M."/>
            <person name="Futagami T."/>
            <person name="Toyoda A."/>
            <person name="Takaki Y."/>
            <person name="Nishi S."/>
            <person name="Hori S."/>
            <person name="Arai W."/>
            <person name="Tsubouchi T."/>
            <person name="Morono Y."/>
            <person name="Uchiyama I."/>
            <person name="Ito T."/>
            <person name="Fujiyama A."/>
            <person name="Inagaki F."/>
            <person name="Takami H."/>
        </authorList>
    </citation>
    <scope>NUCLEOTIDE SEQUENCE</scope>
    <source>
        <strain evidence="1">Expedition CK06-06</strain>
    </source>
</reference>
<protein>
    <recommendedName>
        <fullName evidence="2">Acylneuraminate cytidylyltransferase</fullName>
    </recommendedName>
</protein>
<dbReference type="PANTHER" id="PTHR42866">
    <property type="entry name" value="3-DEOXY-MANNO-OCTULOSONATE CYTIDYLYLTRANSFERASE"/>
    <property type="match status" value="1"/>
</dbReference>
<accession>X1MAH0</accession>
<dbReference type="EMBL" id="BARV01010391">
    <property type="protein sequence ID" value="GAI11690.1"/>
    <property type="molecule type" value="Genomic_DNA"/>
</dbReference>
<dbReference type="PANTHER" id="PTHR42866:SF1">
    <property type="entry name" value="SPORE COAT POLYSACCHARIDE BIOSYNTHESIS PROTEIN SPSF"/>
    <property type="match status" value="1"/>
</dbReference>
<dbReference type="InterPro" id="IPR029044">
    <property type="entry name" value="Nucleotide-diphossugar_trans"/>
</dbReference>
<dbReference type="InterPro" id="IPR003329">
    <property type="entry name" value="Cytidylyl_trans"/>
</dbReference>